<sequence>MFHFAYCGRAVLTFISGYFCFRKLVPEDGFVAHEMALSRITNREQRNVYQLSYPSGFRSQITIMGRNDKHFVYALPEAQVPTVMELTV</sequence>
<proteinExistence type="predicted"/>
<dbReference type="WBParaSite" id="L893_g7717.t1">
    <property type="protein sequence ID" value="L893_g7717.t1"/>
    <property type="gene ID" value="L893_g7717"/>
</dbReference>
<reference evidence="2" key="1">
    <citation type="submission" date="2016-11" db="UniProtKB">
        <authorList>
            <consortium name="WormBaseParasite"/>
        </authorList>
    </citation>
    <scope>IDENTIFICATION</scope>
</reference>
<accession>A0A1I8AQ31</accession>
<organism evidence="1 2">
    <name type="scientific">Steinernema glaseri</name>
    <dbReference type="NCBI Taxonomy" id="37863"/>
    <lineage>
        <taxon>Eukaryota</taxon>
        <taxon>Metazoa</taxon>
        <taxon>Ecdysozoa</taxon>
        <taxon>Nematoda</taxon>
        <taxon>Chromadorea</taxon>
        <taxon>Rhabditida</taxon>
        <taxon>Tylenchina</taxon>
        <taxon>Panagrolaimomorpha</taxon>
        <taxon>Strongyloidoidea</taxon>
        <taxon>Steinernematidae</taxon>
        <taxon>Steinernema</taxon>
    </lineage>
</organism>
<protein>
    <submittedName>
        <fullName evidence="2">MSP domain-containing protein</fullName>
    </submittedName>
</protein>
<evidence type="ECO:0000313" key="1">
    <source>
        <dbReference type="Proteomes" id="UP000095287"/>
    </source>
</evidence>
<keyword evidence="1" id="KW-1185">Reference proteome</keyword>
<dbReference type="AlphaFoldDB" id="A0A1I8AQ31"/>
<name>A0A1I8AQ31_9BILA</name>
<dbReference type="Proteomes" id="UP000095287">
    <property type="component" value="Unplaced"/>
</dbReference>
<evidence type="ECO:0000313" key="2">
    <source>
        <dbReference type="WBParaSite" id="L893_g7717.t1"/>
    </source>
</evidence>